<dbReference type="Proteomes" id="UP000504610">
    <property type="component" value="Chromosome 9"/>
</dbReference>
<keyword evidence="2" id="KW-1185">Reference proteome</keyword>
<name>A0A6J0L6W9_RAPSA</name>
<dbReference type="KEGG" id="rsz:108827114"/>
<reference evidence="3" key="2">
    <citation type="submission" date="2025-08" db="UniProtKB">
        <authorList>
            <consortium name="RefSeq"/>
        </authorList>
    </citation>
    <scope>IDENTIFICATION</scope>
    <source>
        <tissue evidence="3">Leaf</tissue>
    </source>
</reference>
<dbReference type="GeneID" id="108827114"/>
<sequence length="141" mass="15553">MYIRNAARVSTLKHRKKFLGGGRAMYPRRKSCEKFGGRRPHPGTFRRRKNTGLSDLLPAGRELRFNRCLRMKKSSLAATNSTIPCLHGPPLVMKKMSSLTTTSTMPCLDAPLKISSPHDVTATTTIPQSPSSVAELSSDQV</sequence>
<organism evidence="2 3">
    <name type="scientific">Raphanus sativus</name>
    <name type="common">Radish</name>
    <name type="synonym">Raphanus raphanistrum var. sativus</name>
    <dbReference type="NCBI Taxonomy" id="3726"/>
    <lineage>
        <taxon>Eukaryota</taxon>
        <taxon>Viridiplantae</taxon>
        <taxon>Streptophyta</taxon>
        <taxon>Embryophyta</taxon>
        <taxon>Tracheophyta</taxon>
        <taxon>Spermatophyta</taxon>
        <taxon>Magnoliopsida</taxon>
        <taxon>eudicotyledons</taxon>
        <taxon>Gunneridae</taxon>
        <taxon>Pentapetalae</taxon>
        <taxon>rosids</taxon>
        <taxon>malvids</taxon>
        <taxon>Brassicales</taxon>
        <taxon>Brassicaceae</taxon>
        <taxon>Brassiceae</taxon>
        <taxon>Raphanus</taxon>
    </lineage>
</organism>
<proteinExistence type="predicted"/>
<accession>A0A6J0L6W9</accession>
<gene>
    <name evidence="3" type="primary">LOC108827114</name>
</gene>
<protein>
    <submittedName>
        <fullName evidence="3">Uncharacterized protein LOC108827114 isoform X1</fullName>
    </submittedName>
</protein>
<dbReference type="AlphaFoldDB" id="A0A6J0L6W9"/>
<evidence type="ECO:0000256" key="1">
    <source>
        <dbReference type="SAM" id="MobiDB-lite"/>
    </source>
</evidence>
<dbReference type="RefSeq" id="XP_018455975.2">
    <property type="nucleotide sequence ID" value="XM_018600473.2"/>
</dbReference>
<reference evidence="2" key="1">
    <citation type="journal article" date="2019" name="Database">
        <title>The radish genome database (RadishGD): an integrated information resource for radish genomics.</title>
        <authorList>
            <person name="Yu H.J."/>
            <person name="Baek S."/>
            <person name="Lee Y.J."/>
            <person name="Cho A."/>
            <person name="Mun J.H."/>
        </authorList>
    </citation>
    <scope>NUCLEOTIDE SEQUENCE [LARGE SCALE GENOMIC DNA]</scope>
    <source>
        <strain evidence="2">cv. WK10039</strain>
    </source>
</reference>
<evidence type="ECO:0000313" key="2">
    <source>
        <dbReference type="Proteomes" id="UP000504610"/>
    </source>
</evidence>
<feature type="region of interest" description="Disordered" evidence="1">
    <location>
        <begin position="121"/>
        <end position="141"/>
    </location>
</feature>
<evidence type="ECO:0000313" key="3">
    <source>
        <dbReference type="RefSeq" id="XP_018455975.2"/>
    </source>
</evidence>